<evidence type="ECO:0000313" key="2">
    <source>
        <dbReference type="Proteomes" id="UP000221845"/>
    </source>
</evidence>
<sequence length="100" mass="11278">MKHECTAIAYIQGALHELDQAKAAGDDSRELCVAYTTLETALMWAEKDASFKRDGDAKQAYLNKRQPYLPPEYMDVETLAKLTVAEREAMFGYDPLEDEA</sequence>
<proteinExistence type="predicted"/>
<name>A0A1Y0SZK2_9CAUD</name>
<dbReference type="EMBL" id="MF042361">
    <property type="protein sequence ID" value="ARV77106.1"/>
    <property type="molecule type" value="Genomic_DNA"/>
</dbReference>
<accession>A0A1Y0SZK2</accession>
<evidence type="ECO:0000313" key="1">
    <source>
        <dbReference type="EMBL" id="ARV77106.1"/>
    </source>
</evidence>
<dbReference type="Proteomes" id="UP000221845">
    <property type="component" value="Segment"/>
</dbReference>
<organism evidence="1 2">
    <name type="scientific">Pseudomonas phage Skulduggery</name>
    <dbReference type="NCBI Taxonomy" id="2006671"/>
    <lineage>
        <taxon>Viruses</taxon>
        <taxon>Duplodnaviria</taxon>
        <taxon>Heunggongvirae</taxon>
        <taxon>Uroviricota</taxon>
        <taxon>Caudoviricetes</taxon>
        <taxon>Skulduggeryvirus</taxon>
        <taxon>Skulduggeryvirus skulduggery</taxon>
    </lineage>
</organism>
<protein>
    <submittedName>
        <fullName evidence="1">Uncharacterized protein</fullName>
    </submittedName>
</protein>
<reference evidence="1 2" key="1">
    <citation type="submission" date="2017-05" db="EMBL/GenBank/DDBJ databases">
        <authorList>
            <person name="Song R."/>
            <person name="Chenine A.L."/>
            <person name="Ruprecht R.M."/>
        </authorList>
    </citation>
    <scope>NUCLEOTIDE SEQUENCE [LARGE SCALE GENOMIC DNA]</scope>
</reference>
<gene>
    <name evidence="1" type="ORF">SKUL_7</name>
</gene>
<keyword evidence="2" id="KW-1185">Reference proteome</keyword>